<feature type="domain" description="CheC-like protein" evidence="8">
    <location>
        <begin position="343"/>
        <end position="378"/>
    </location>
</feature>
<proteinExistence type="inferred from homology"/>
<dbReference type="InterPro" id="IPR028976">
    <property type="entry name" value="CheC-like_sf"/>
</dbReference>
<dbReference type="GO" id="GO:0005886">
    <property type="term" value="C:plasma membrane"/>
    <property type="evidence" value="ECO:0007669"/>
    <property type="project" value="UniProtKB-SubCell"/>
</dbReference>
<dbReference type="GO" id="GO:0016787">
    <property type="term" value="F:hydrolase activity"/>
    <property type="evidence" value="ECO:0007669"/>
    <property type="project" value="InterPro"/>
</dbReference>
<dbReference type="FunFam" id="2.30.330.10:FF:000005">
    <property type="entry name" value="Flagellar motor switch protein"/>
    <property type="match status" value="1"/>
</dbReference>
<evidence type="ECO:0000256" key="6">
    <source>
        <dbReference type="ARBA" id="ARBA00023136"/>
    </source>
</evidence>
<feature type="domain" description="CheC-like protein" evidence="8">
    <location>
        <begin position="245"/>
        <end position="281"/>
    </location>
</feature>
<dbReference type="Gene3D" id="3.40.1550.10">
    <property type="entry name" value="CheC-like"/>
    <property type="match status" value="2"/>
</dbReference>
<dbReference type="GO" id="GO:0009425">
    <property type="term" value="C:bacterial-type flagellum basal body"/>
    <property type="evidence" value="ECO:0007669"/>
    <property type="project" value="InterPro"/>
</dbReference>
<keyword evidence="3" id="KW-1003">Cell membrane</keyword>
<dbReference type="PRINTS" id="PR00956">
    <property type="entry name" value="FLGMOTORFLIN"/>
</dbReference>
<dbReference type="PANTHER" id="PTHR43484:SF1">
    <property type="entry name" value="FLAGELLAR MOTOR SWITCH PROTEIN FLIN"/>
    <property type="match status" value="1"/>
</dbReference>
<comment type="subcellular location">
    <subcellularLocation>
        <location evidence="1">Cell membrane</location>
        <topology evidence="1">Peripheral membrane protein</topology>
        <orientation evidence="1">Cytoplasmic side</orientation>
    </subcellularLocation>
</comment>
<evidence type="ECO:0000313" key="9">
    <source>
        <dbReference type="EMBL" id="PEM57324.1"/>
    </source>
</evidence>
<keyword evidence="6" id="KW-0472">Membrane</keyword>
<dbReference type="EMBL" id="NUDL01000022">
    <property type="protein sequence ID" value="PEM57324.1"/>
    <property type="molecule type" value="Genomic_DNA"/>
</dbReference>
<dbReference type="GO" id="GO:0006935">
    <property type="term" value="P:chemotaxis"/>
    <property type="evidence" value="ECO:0007669"/>
    <property type="project" value="UniProtKB-KW"/>
</dbReference>
<keyword evidence="9" id="KW-0966">Cell projection</keyword>
<dbReference type="RefSeq" id="WP_098102203.1">
    <property type="nucleotide sequence ID" value="NZ_NUDL01000022.1"/>
</dbReference>
<accession>A0A2B5XVZ4</accession>
<dbReference type="GO" id="GO:0071973">
    <property type="term" value="P:bacterial-type flagellum-dependent cell motility"/>
    <property type="evidence" value="ECO:0007669"/>
    <property type="project" value="InterPro"/>
</dbReference>
<dbReference type="Proteomes" id="UP000220621">
    <property type="component" value="Unassembled WGS sequence"/>
</dbReference>
<dbReference type="AlphaFoldDB" id="A0A2B5XVZ4"/>
<dbReference type="NCBIfam" id="NF005275">
    <property type="entry name" value="PRK06782.1"/>
    <property type="match status" value="1"/>
</dbReference>
<keyword evidence="9" id="KW-0969">Cilium</keyword>
<evidence type="ECO:0000256" key="3">
    <source>
        <dbReference type="ARBA" id="ARBA00022475"/>
    </source>
</evidence>
<feature type="domain" description="CheC-like protein" evidence="8">
    <location>
        <begin position="122"/>
        <end position="158"/>
    </location>
</feature>
<reference evidence="9 10" key="1">
    <citation type="submission" date="2017-09" db="EMBL/GenBank/DDBJ databases">
        <title>Large-scale bioinformatics analysis of Bacillus genomes uncovers conserved roles of natural products in bacterial physiology.</title>
        <authorList>
            <consortium name="Agbiome Team Llc"/>
            <person name="Bleich R.M."/>
            <person name="Grubbs K.J."/>
            <person name="Santa Maria K.C."/>
            <person name="Allen S.E."/>
            <person name="Farag S."/>
            <person name="Shank E.A."/>
            <person name="Bowers A."/>
        </authorList>
    </citation>
    <scope>NUCLEOTIDE SEQUENCE [LARGE SCALE GENOMIC DNA]</scope>
    <source>
        <strain evidence="9 10">AFS010764</strain>
    </source>
</reference>
<dbReference type="PANTHER" id="PTHR43484">
    <property type="match status" value="1"/>
</dbReference>
<dbReference type="SUPFAM" id="SSF101801">
    <property type="entry name" value="Surface presentation of antigens (SPOA)"/>
    <property type="match status" value="1"/>
</dbReference>
<dbReference type="NCBIfam" id="NF005995">
    <property type="entry name" value="PRK08119.1"/>
    <property type="match status" value="1"/>
</dbReference>
<feature type="domain" description="Flagellar motor switch protein FliN-like C-terminal" evidence="7">
    <location>
        <begin position="478"/>
        <end position="545"/>
    </location>
</feature>
<feature type="domain" description="CheC-like protein" evidence="8">
    <location>
        <begin position="26"/>
        <end position="61"/>
    </location>
</feature>
<dbReference type="InterPro" id="IPR036429">
    <property type="entry name" value="SpoA-like_sf"/>
</dbReference>
<dbReference type="FunFam" id="3.40.1550.10:FF:000003">
    <property type="entry name" value="Flagellar motor switch phosphatase FliY"/>
    <property type="match status" value="2"/>
</dbReference>
<evidence type="ECO:0000259" key="8">
    <source>
        <dbReference type="Pfam" id="PF04509"/>
    </source>
</evidence>
<dbReference type="Gene3D" id="2.30.330.10">
    <property type="entry name" value="SpoA-like"/>
    <property type="match status" value="1"/>
</dbReference>
<evidence type="ECO:0000256" key="5">
    <source>
        <dbReference type="ARBA" id="ARBA00022779"/>
    </source>
</evidence>
<dbReference type="GO" id="GO:0003774">
    <property type="term" value="F:cytoskeletal motor activity"/>
    <property type="evidence" value="ECO:0007669"/>
    <property type="project" value="InterPro"/>
</dbReference>
<dbReference type="Pfam" id="PF01052">
    <property type="entry name" value="FliMN_C"/>
    <property type="match status" value="1"/>
</dbReference>
<organism evidence="9 10">
    <name type="scientific">Bacillus wiedmannii</name>
    <dbReference type="NCBI Taxonomy" id="1890302"/>
    <lineage>
        <taxon>Bacteria</taxon>
        <taxon>Bacillati</taxon>
        <taxon>Bacillota</taxon>
        <taxon>Bacilli</taxon>
        <taxon>Bacillales</taxon>
        <taxon>Bacillaceae</taxon>
        <taxon>Bacillus</taxon>
        <taxon>Bacillus cereus group</taxon>
    </lineage>
</organism>
<comment type="caution">
    <text evidence="9">The sequence shown here is derived from an EMBL/GenBank/DDBJ whole genome shotgun (WGS) entry which is preliminary data.</text>
</comment>
<evidence type="ECO:0000256" key="4">
    <source>
        <dbReference type="ARBA" id="ARBA00022500"/>
    </source>
</evidence>
<evidence type="ECO:0000256" key="2">
    <source>
        <dbReference type="ARBA" id="ARBA00009226"/>
    </source>
</evidence>
<sequence length="547" mass="61270">MPEQHTKGDKSTIVLEKENEHLTPQECDILGEIANISFGSASTVLSTILNRQVSITAPRIELVDLYDSSDVEVPHVVLNIHFTKGLDMENLLVLKQDVALSIADLMMMGTGEVEDGKELGELELSAVQEAMNQMMGFAATSMSEFFQDTVDMSPPTIKVVKLSEEMEKISEIDGNQTIVKVSFDLKIDNLVNSKLVQIVSVEHAKRMVNKLMQLSGGVEEKDEPAEVVETEIVEEQVEKEHLTQEEKDVLGEIANISIGSASTVLSTLLNQPVTISTPNVESINVRHYDGVPVPFVILNVDFVEGLKNENVFVFTKDVALTMVDLMMMGTGEVDPEKELSELELSGIKEIMNQMMGHAATAMSEMFQEKMDMTPPNVKFVTLKEEMEYLGESMKVDELVQITFNLEIGDLLQSKMYQILPISEAKEMVRRLLYPMMEEEEEIVTEEIEEEKIVEPVVQPIEFKEVKQIEPVYMDTSILQNVEMNVKFVFGSTVKTIQDILSLQENEAVVLDEDIDEPIRIYVNDVLVAYGELVNVDGFFGVKVTKSL</sequence>
<keyword evidence="4" id="KW-0145">Chemotaxis</keyword>
<protein>
    <submittedName>
        <fullName evidence="9">Flagellar motor switch phosphatase FliY</fullName>
    </submittedName>
</protein>
<evidence type="ECO:0000259" key="7">
    <source>
        <dbReference type="Pfam" id="PF01052"/>
    </source>
</evidence>
<dbReference type="Pfam" id="PF04509">
    <property type="entry name" value="CheC"/>
    <property type="match status" value="4"/>
</dbReference>
<dbReference type="InterPro" id="IPR001543">
    <property type="entry name" value="FliN-like_C"/>
</dbReference>
<evidence type="ECO:0000313" key="10">
    <source>
        <dbReference type="Proteomes" id="UP000220621"/>
    </source>
</evidence>
<dbReference type="InterPro" id="IPR007597">
    <property type="entry name" value="CheC"/>
</dbReference>
<dbReference type="CDD" id="cd17907">
    <property type="entry name" value="FliY_FliN-Y"/>
    <property type="match status" value="2"/>
</dbReference>
<comment type="similarity">
    <text evidence="2">Belongs to the FliN/MopA/SpaO family.</text>
</comment>
<dbReference type="InterPro" id="IPR001172">
    <property type="entry name" value="FliN_T3SS_HrcQb"/>
</dbReference>
<gene>
    <name evidence="9" type="ORF">CN611_08690</name>
</gene>
<keyword evidence="5" id="KW-0283">Flagellar rotation</keyword>
<name>A0A2B5XVZ4_9BACI</name>
<evidence type="ECO:0000256" key="1">
    <source>
        <dbReference type="ARBA" id="ARBA00004413"/>
    </source>
</evidence>
<keyword evidence="9" id="KW-0282">Flagellum</keyword>
<dbReference type="SUPFAM" id="SSF103039">
    <property type="entry name" value="CheC-like"/>
    <property type="match status" value="2"/>
</dbReference>
<dbReference type="InterPro" id="IPR051469">
    <property type="entry name" value="FliN/MopA/SpaO"/>
</dbReference>